<evidence type="ECO:0000313" key="10">
    <source>
        <dbReference type="Proteomes" id="UP001606300"/>
    </source>
</evidence>
<dbReference type="InterPro" id="IPR003593">
    <property type="entry name" value="AAA+_ATPase"/>
</dbReference>
<keyword evidence="6 9" id="KW-0067">ATP-binding</keyword>
<dbReference type="CDD" id="cd03257">
    <property type="entry name" value="ABC_NikE_OppD_transporters"/>
    <property type="match status" value="1"/>
</dbReference>
<dbReference type="EMBL" id="JBIGHY010000021">
    <property type="protein sequence ID" value="MFG6417316.1"/>
    <property type="molecule type" value="Genomic_DNA"/>
</dbReference>
<dbReference type="Gene3D" id="3.40.50.300">
    <property type="entry name" value="P-loop containing nucleotide triphosphate hydrolases"/>
    <property type="match status" value="1"/>
</dbReference>
<evidence type="ECO:0000259" key="8">
    <source>
        <dbReference type="PROSITE" id="PS50893"/>
    </source>
</evidence>
<dbReference type="Proteomes" id="UP001606300">
    <property type="component" value="Unassembled WGS sequence"/>
</dbReference>
<evidence type="ECO:0000256" key="2">
    <source>
        <dbReference type="ARBA" id="ARBA00005417"/>
    </source>
</evidence>
<dbReference type="SUPFAM" id="SSF52540">
    <property type="entry name" value="P-loop containing nucleoside triphosphate hydrolases"/>
    <property type="match status" value="1"/>
</dbReference>
<comment type="caution">
    <text evidence="9">The sequence shown here is derived from an EMBL/GenBank/DDBJ whole genome shotgun (WGS) entry which is preliminary data.</text>
</comment>
<keyword evidence="4" id="KW-1003">Cell membrane</keyword>
<dbReference type="PANTHER" id="PTHR43297">
    <property type="entry name" value="OLIGOPEPTIDE TRANSPORT ATP-BINDING PROTEIN APPD"/>
    <property type="match status" value="1"/>
</dbReference>
<dbReference type="Pfam" id="PF08352">
    <property type="entry name" value="oligo_HPY"/>
    <property type="match status" value="1"/>
</dbReference>
<dbReference type="SMART" id="SM00382">
    <property type="entry name" value="AAA"/>
    <property type="match status" value="1"/>
</dbReference>
<evidence type="ECO:0000256" key="1">
    <source>
        <dbReference type="ARBA" id="ARBA00004417"/>
    </source>
</evidence>
<dbReference type="PROSITE" id="PS00211">
    <property type="entry name" value="ABC_TRANSPORTER_1"/>
    <property type="match status" value="1"/>
</dbReference>
<protein>
    <submittedName>
        <fullName evidence="9">ABC transporter ATP-binding protein</fullName>
    </submittedName>
</protein>
<sequence length="324" mass="34967">MCFRQDGRDITAVDGVSLRLQRGRTLALVGESGCGKSATAHSVLRLIQAPGRVNGGRILLRPRGEDVINVLALSERDADLYRLRGGLVALIFQEPQSALSPVHTLGAQLCETIGIHLRIPARDAKALAIEMLEQLGLPNPAARMSQYSHELSGGMRQRAVIAMALVCRPQVLVADEPTTALDERLRAQVFQVLRRQQDQFGMAVLLVTHDFAAVAKEADDVAVMYCGQIVEQGPAPAIMCQPAHPYTRALLNSVPADMPRAATRRLPTIAGAVPERGAMPSGCRFHPRCPNAQPGLCDTKAPPLERVSAGRQLACFKAVEMCHA</sequence>
<dbReference type="InterPro" id="IPR027417">
    <property type="entry name" value="P-loop_NTPase"/>
</dbReference>
<accession>A0ABW7EYS9</accession>
<evidence type="ECO:0000256" key="5">
    <source>
        <dbReference type="ARBA" id="ARBA00022741"/>
    </source>
</evidence>
<proteinExistence type="inferred from homology"/>
<gene>
    <name evidence="9" type="ORF">ACG02S_25820</name>
</gene>
<organism evidence="9 10">
    <name type="scientific">Pelomonas dachongensis</name>
    <dbReference type="NCBI Taxonomy" id="3299029"/>
    <lineage>
        <taxon>Bacteria</taxon>
        <taxon>Pseudomonadati</taxon>
        <taxon>Pseudomonadota</taxon>
        <taxon>Betaproteobacteria</taxon>
        <taxon>Burkholderiales</taxon>
        <taxon>Sphaerotilaceae</taxon>
        <taxon>Roseateles</taxon>
    </lineage>
</organism>
<keyword evidence="10" id="KW-1185">Reference proteome</keyword>
<comment type="subcellular location">
    <subcellularLocation>
        <location evidence="1">Cell inner membrane</location>
        <topology evidence="1">Peripheral membrane protein</topology>
    </subcellularLocation>
</comment>
<keyword evidence="5" id="KW-0547">Nucleotide-binding</keyword>
<dbReference type="InterPro" id="IPR050388">
    <property type="entry name" value="ABC_Ni/Peptide_Import"/>
</dbReference>
<evidence type="ECO:0000313" key="9">
    <source>
        <dbReference type="EMBL" id="MFG6417316.1"/>
    </source>
</evidence>
<dbReference type="Pfam" id="PF00005">
    <property type="entry name" value="ABC_tran"/>
    <property type="match status" value="1"/>
</dbReference>
<evidence type="ECO:0000256" key="4">
    <source>
        <dbReference type="ARBA" id="ARBA00022475"/>
    </source>
</evidence>
<dbReference type="PROSITE" id="PS50893">
    <property type="entry name" value="ABC_TRANSPORTER_2"/>
    <property type="match status" value="1"/>
</dbReference>
<evidence type="ECO:0000256" key="3">
    <source>
        <dbReference type="ARBA" id="ARBA00022448"/>
    </source>
</evidence>
<evidence type="ECO:0000256" key="6">
    <source>
        <dbReference type="ARBA" id="ARBA00022840"/>
    </source>
</evidence>
<dbReference type="InterPro" id="IPR013563">
    <property type="entry name" value="Oligopep_ABC_C"/>
</dbReference>
<reference evidence="9 10" key="1">
    <citation type="submission" date="2024-09" db="EMBL/GenBank/DDBJ databases">
        <title>Novel species of the genus Pelomonas and Roseateles isolated from streams.</title>
        <authorList>
            <person name="Lu H."/>
        </authorList>
    </citation>
    <scope>NUCLEOTIDE SEQUENCE [LARGE SCALE GENOMIC DNA]</scope>
    <source>
        <strain evidence="9 10">DC23W</strain>
    </source>
</reference>
<dbReference type="InterPro" id="IPR017871">
    <property type="entry name" value="ABC_transporter-like_CS"/>
</dbReference>
<dbReference type="PANTHER" id="PTHR43297:SF2">
    <property type="entry name" value="DIPEPTIDE TRANSPORT ATP-BINDING PROTEIN DPPD"/>
    <property type="match status" value="1"/>
</dbReference>
<feature type="domain" description="ABC transporter" evidence="8">
    <location>
        <begin position="3"/>
        <end position="251"/>
    </location>
</feature>
<evidence type="ECO:0000256" key="7">
    <source>
        <dbReference type="ARBA" id="ARBA00023136"/>
    </source>
</evidence>
<comment type="similarity">
    <text evidence="2">Belongs to the ABC transporter superfamily.</text>
</comment>
<keyword evidence="3" id="KW-0813">Transport</keyword>
<keyword evidence="7" id="KW-0472">Membrane</keyword>
<dbReference type="NCBIfam" id="TIGR01727">
    <property type="entry name" value="oligo_HPY"/>
    <property type="match status" value="1"/>
</dbReference>
<name>A0ABW7EYS9_9BURK</name>
<dbReference type="GO" id="GO:0005524">
    <property type="term" value="F:ATP binding"/>
    <property type="evidence" value="ECO:0007669"/>
    <property type="project" value="UniProtKB-KW"/>
</dbReference>
<dbReference type="InterPro" id="IPR003439">
    <property type="entry name" value="ABC_transporter-like_ATP-bd"/>
</dbReference>